<dbReference type="Proteomes" id="UP000754750">
    <property type="component" value="Unassembled WGS sequence"/>
</dbReference>
<name>A0A928Q3T7_9FIRM</name>
<evidence type="ECO:0000256" key="2">
    <source>
        <dbReference type="ARBA" id="ARBA00008857"/>
    </source>
</evidence>
<dbReference type="Pfam" id="PF00589">
    <property type="entry name" value="Phage_integrase"/>
    <property type="match status" value="1"/>
</dbReference>
<feature type="domain" description="Core-binding (CB)" evidence="8">
    <location>
        <begin position="67"/>
        <end position="150"/>
    </location>
</feature>
<dbReference type="InterPro" id="IPR013762">
    <property type="entry name" value="Integrase-like_cat_sf"/>
</dbReference>
<evidence type="ECO:0000259" key="8">
    <source>
        <dbReference type="PROSITE" id="PS51900"/>
    </source>
</evidence>
<protein>
    <submittedName>
        <fullName evidence="9">Site-specific integrase</fullName>
    </submittedName>
</protein>
<evidence type="ECO:0000256" key="5">
    <source>
        <dbReference type="ARBA" id="ARBA00023172"/>
    </source>
</evidence>
<dbReference type="InterPro" id="IPR010998">
    <property type="entry name" value="Integrase_recombinase_N"/>
</dbReference>
<dbReference type="SUPFAM" id="SSF56349">
    <property type="entry name" value="DNA breaking-rejoining enzymes"/>
    <property type="match status" value="1"/>
</dbReference>
<dbReference type="RefSeq" id="WP_326839769.1">
    <property type="nucleotide sequence ID" value="NZ_SVNY01000001.1"/>
</dbReference>
<dbReference type="PROSITE" id="PS51898">
    <property type="entry name" value="TYR_RECOMBINASE"/>
    <property type="match status" value="1"/>
</dbReference>
<dbReference type="CDD" id="cd01189">
    <property type="entry name" value="INT_ICEBs1_C_like"/>
    <property type="match status" value="1"/>
</dbReference>
<feature type="domain" description="Tyr recombinase" evidence="7">
    <location>
        <begin position="171"/>
        <end position="375"/>
    </location>
</feature>
<comment type="function">
    <text evidence="1">Site-specific tyrosine recombinase, which acts by catalyzing the cutting and rejoining of the recombining DNA molecules.</text>
</comment>
<evidence type="ECO:0000313" key="9">
    <source>
        <dbReference type="EMBL" id="MBE6832230.1"/>
    </source>
</evidence>
<dbReference type="GO" id="GO:0003677">
    <property type="term" value="F:DNA binding"/>
    <property type="evidence" value="ECO:0007669"/>
    <property type="project" value="UniProtKB-UniRule"/>
</dbReference>
<accession>A0A928Q3T7</accession>
<keyword evidence="4 6" id="KW-0238">DNA-binding</keyword>
<sequence>MVSGHLQEKNGYFHAVLSFKDEHGKRKTKWVSTELPVKGNKKKAELKLAEIRKAFVPPKQLTRDAEQMFSDYMLEWLQSMKPNIENITFAGYTRAVKNVIVPYFEPLGIAMKDLKASDIQRFYNHELQKVSAKTVQRYHANIHKALKDAVRMDIIVSNPAEKVTRPKAQKFVGSFYDSEEINQLFELSKGTRLELPILFGAFYGLRRAEIVGLRWTAIDFRQNTISIRHTVNSYKLDGKKVVEGKDRAKTKSSMRTLPLVPIFRDYLLQLKKKQEEYRRLCGNSYCKDYLDYLYVDELGRLIEPNYITHTFPSFLKKHELRKIRFHDLRHSCASLLLANNVPMKQIQEWLGHSDFSTTANIYAHLDYNSKLSSASALMAGLGFSESVE</sequence>
<evidence type="ECO:0000256" key="1">
    <source>
        <dbReference type="ARBA" id="ARBA00003283"/>
    </source>
</evidence>
<dbReference type="EMBL" id="SVNY01000001">
    <property type="protein sequence ID" value="MBE6832230.1"/>
    <property type="molecule type" value="Genomic_DNA"/>
</dbReference>
<keyword evidence="5" id="KW-0233">DNA recombination</keyword>
<dbReference type="Gene3D" id="1.10.150.130">
    <property type="match status" value="1"/>
</dbReference>
<comment type="caution">
    <text evidence="9">The sequence shown here is derived from an EMBL/GenBank/DDBJ whole genome shotgun (WGS) entry which is preliminary data.</text>
</comment>
<dbReference type="InterPro" id="IPR002104">
    <property type="entry name" value="Integrase_catalytic"/>
</dbReference>
<evidence type="ECO:0000256" key="3">
    <source>
        <dbReference type="ARBA" id="ARBA00022908"/>
    </source>
</evidence>
<dbReference type="Gene3D" id="1.10.443.10">
    <property type="entry name" value="Intergrase catalytic core"/>
    <property type="match status" value="1"/>
</dbReference>
<evidence type="ECO:0000259" key="7">
    <source>
        <dbReference type="PROSITE" id="PS51898"/>
    </source>
</evidence>
<proteinExistence type="inferred from homology"/>
<reference evidence="9" key="1">
    <citation type="submission" date="2019-04" db="EMBL/GenBank/DDBJ databases">
        <title>Evolution of Biomass-Degrading Anaerobic Consortia Revealed by Metagenomics.</title>
        <authorList>
            <person name="Peng X."/>
        </authorList>
    </citation>
    <scope>NUCLEOTIDE SEQUENCE</scope>
    <source>
        <strain evidence="9">SIG551</strain>
    </source>
</reference>
<dbReference type="Pfam" id="PF14659">
    <property type="entry name" value="Phage_int_SAM_3"/>
    <property type="match status" value="1"/>
</dbReference>
<dbReference type="PANTHER" id="PTHR30349:SF64">
    <property type="entry name" value="PROPHAGE INTEGRASE INTD-RELATED"/>
    <property type="match status" value="1"/>
</dbReference>
<dbReference type="GO" id="GO:0015074">
    <property type="term" value="P:DNA integration"/>
    <property type="evidence" value="ECO:0007669"/>
    <property type="project" value="UniProtKB-KW"/>
</dbReference>
<dbReference type="PANTHER" id="PTHR30349">
    <property type="entry name" value="PHAGE INTEGRASE-RELATED"/>
    <property type="match status" value="1"/>
</dbReference>
<evidence type="ECO:0000256" key="4">
    <source>
        <dbReference type="ARBA" id="ARBA00023125"/>
    </source>
</evidence>
<dbReference type="GO" id="GO:0006310">
    <property type="term" value="P:DNA recombination"/>
    <property type="evidence" value="ECO:0007669"/>
    <property type="project" value="UniProtKB-KW"/>
</dbReference>
<dbReference type="AlphaFoldDB" id="A0A928Q3T7"/>
<keyword evidence="3" id="KW-0229">DNA integration</keyword>
<dbReference type="InterPro" id="IPR044068">
    <property type="entry name" value="CB"/>
</dbReference>
<dbReference type="InterPro" id="IPR004107">
    <property type="entry name" value="Integrase_SAM-like_N"/>
</dbReference>
<gene>
    <name evidence="9" type="ORF">E7512_01370</name>
</gene>
<dbReference type="PROSITE" id="PS51900">
    <property type="entry name" value="CB"/>
    <property type="match status" value="1"/>
</dbReference>
<comment type="similarity">
    <text evidence="2">Belongs to the 'phage' integrase family.</text>
</comment>
<evidence type="ECO:0000313" key="10">
    <source>
        <dbReference type="Proteomes" id="UP000754750"/>
    </source>
</evidence>
<evidence type="ECO:0000256" key="6">
    <source>
        <dbReference type="PROSITE-ProRule" id="PRU01248"/>
    </source>
</evidence>
<dbReference type="InterPro" id="IPR011010">
    <property type="entry name" value="DNA_brk_join_enz"/>
</dbReference>
<dbReference type="InterPro" id="IPR050090">
    <property type="entry name" value="Tyrosine_recombinase_XerCD"/>
</dbReference>
<organism evidence="9 10">
    <name type="scientific">Faecalispora sporosphaeroides</name>
    <dbReference type="NCBI Taxonomy" id="1549"/>
    <lineage>
        <taxon>Bacteria</taxon>
        <taxon>Bacillati</taxon>
        <taxon>Bacillota</taxon>
        <taxon>Clostridia</taxon>
        <taxon>Eubacteriales</taxon>
        <taxon>Oscillospiraceae</taxon>
        <taxon>Faecalispora</taxon>
    </lineage>
</organism>